<name>A0AAV5UY09_9BILA</name>
<accession>A0AAV5UY09</accession>
<protein>
    <submittedName>
        <fullName evidence="2">Uncharacterized protein</fullName>
    </submittedName>
</protein>
<proteinExistence type="predicted"/>
<dbReference type="SUPFAM" id="SSF81296">
    <property type="entry name" value="E set domains"/>
    <property type="match status" value="1"/>
</dbReference>
<dbReference type="EMBL" id="BTSY01000001">
    <property type="protein sequence ID" value="GMT11462.1"/>
    <property type="molecule type" value="Genomic_DNA"/>
</dbReference>
<reference evidence="2" key="1">
    <citation type="submission" date="2023-10" db="EMBL/GenBank/DDBJ databases">
        <title>Genome assembly of Pristionchus species.</title>
        <authorList>
            <person name="Yoshida K."/>
            <person name="Sommer R.J."/>
        </authorList>
    </citation>
    <scope>NUCLEOTIDE SEQUENCE</scope>
    <source>
        <strain evidence="2">RS5133</strain>
    </source>
</reference>
<dbReference type="InterPro" id="IPR013783">
    <property type="entry name" value="Ig-like_fold"/>
</dbReference>
<evidence type="ECO:0000313" key="2">
    <source>
        <dbReference type="EMBL" id="GMT11462.1"/>
    </source>
</evidence>
<dbReference type="InterPro" id="IPR014756">
    <property type="entry name" value="Ig_E-set"/>
</dbReference>
<gene>
    <name evidence="2" type="ORF">PFISCL1PPCAC_2759</name>
</gene>
<evidence type="ECO:0000313" key="3">
    <source>
        <dbReference type="Proteomes" id="UP001432322"/>
    </source>
</evidence>
<dbReference type="Gene3D" id="2.60.40.10">
    <property type="entry name" value="Immunoglobulins"/>
    <property type="match status" value="1"/>
</dbReference>
<keyword evidence="3" id="KW-1185">Reference proteome</keyword>
<feature type="non-terminal residue" evidence="2">
    <location>
        <position position="1"/>
    </location>
</feature>
<organism evidence="2 3">
    <name type="scientific">Pristionchus fissidentatus</name>
    <dbReference type="NCBI Taxonomy" id="1538716"/>
    <lineage>
        <taxon>Eukaryota</taxon>
        <taxon>Metazoa</taxon>
        <taxon>Ecdysozoa</taxon>
        <taxon>Nematoda</taxon>
        <taxon>Chromadorea</taxon>
        <taxon>Rhabditida</taxon>
        <taxon>Rhabditina</taxon>
        <taxon>Diplogasteromorpha</taxon>
        <taxon>Diplogasteroidea</taxon>
        <taxon>Neodiplogasteridae</taxon>
        <taxon>Pristionchus</taxon>
    </lineage>
</organism>
<dbReference type="Proteomes" id="UP001432322">
    <property type="component" value="Unassembled WGS sequence"/>
</dbReference>
<dbReference type="PROSITE" id="PS50194">
    <property type="entry name" value="FILAMIN_REPEAT"/>
    <property type="match status" value="1"/>
</dbReference>
<feature type="non-terminal residue" evidence="2">
    <location>
        <position position="145"/>
    </location>
</feature>
<comment type="caution">
    <text evidence="2">The sequence shown here is derived from an EMBL/GenBank/DDBJ whole genome shotgun (WGS) entry which is preliminary data.</text>
</comment>
<dbReference type="InterPro" id="IPR017868">
    <property type="entry name" value="Filamin/ABP280_repeat-like"/>
</dbReference>
<dbReference type="AlphaFoldDB" id="A0AAV5UY09"/>
<evidence type="ECO:0000256" key="1">
    <source>
        <dbReference type="PROSITE-ProRule" id="PRU00087"/>
    </source>
</evidence>
<sequence>TFVMDTAITTFEAPTVPEIHGDMGIVVSAIPKSSYTNQVLEFTVDISSIPLEDSVFVSCTDAEGENFTGRWVDVGERTYRVSFCPNRKGTATINLHYNNVRLDFSASVEIIADEERSDTRDPSALQYSRCCPLCLDEYPRRRAAY</sequence>
<feature type="repeat" description="Filamin" evidence="1">
    <location>
        <begin position="29"/>
        <end position="111"/>
    </location>
</feature>